<protein>
    <recommendedName>
        <fullName evidence="4">AA1-like domain-containing protein</fullName>
    </recommendedName>
</protein>
<dbReference type="AlphaFoldDB" id="A0AAD9XW99"/>
<comment type="caution">
    <text evidence="2">The sequence shown here is derived from an EMBL/GenBank/DDBJ whole genome shotgun (WGS) entry which is preliminary data.</text>
</comment>
<evidence type="ECO:0000256" key="1">
    <source>
        <dbReference type="SAM" id="SignalP"/>
    </source>
</evidence>
<name>A0AAD9XW99_COLKA</name>
<dbReference type="EMBL" id="VYYT01000879">
    <property type="protein sequence ID" value="KAK2728547.1"/>
    <property type="molecule type" value="Genomic_DNA"/>
</dbReference>
<evidence type="ECO:0008006" key="4">
    <source>
        <dbReference type="Google" id="ProtNLM"/>
    </source>
</evidence>
<proteinExistence type="predicted"/>
<sequence>MQFNGISFLLATLPFFSGLVEAGCTNVGGGFGDNPLKCTSYNAPKNVGSSVNGPLDSLTITRVEDDPKYADWRFYTFKNNENYDINFAVQYWNPSQQQNNWQTFTLSPDEQCDVHFVSTLQNFKLTCRGVRTFKMHLYPATY</sequence>
<feature type="chain" id="PRO_5041922406" description="AA1-like domain-containing protein" evidence="1">
    <location>
        <begin position="23"/>
        <end position="142"/>
    </location>
</feature>
<gene>
    <name evidence="2" type="ORF">CKAH01_10902</name>
</gene>
<feature type="signal peptide" evidence="1">
    <location>
        <begin position="1"/>
        <end position="22"/>
    </location>
</feature>
<accession>A0AAD9XW99</accession>
<dbReference type="Proteomes" id="UP001281614">
    <property type="component" value="Unassembled WGS sequence"/>
</dbReference>
<keyword evidence="1" id="KW-0732">Signal</keyword>
<evidence type="ECO:0000313" key="3">
    <source>
        <dbReference type="Proteomes" id="UP001281614"/>
    </source>
</evidence>
<organism evidence="2 3">
    <name type="scientific">Colletotrichum kahawae</name>
    <name type="common">Coffee berry disease fungus</name>
    <dbReference type="NCBI Taxonomy" id="34407"/>
    <lineage>
        <taxon>Eukaryota</taxon>
        <taxon>Fungi</taxon>
        <taxon>Dikarya</taxon>
        <taxon>Ascomycota</taxon>
        <taxon>Pezizomycotina</taxon>
        <taxon>Sordariomycetes</taxon>
        <taxon>Hypocreomycetidae</taxon>
        <taxon>Glomerellales</taxon>
        <taxon>Glomerellaceae</taxon>
        <taxon>Colletotrichum</taxon>
        <taxon>Colletotrichum gloeosporioides species complex</taxon>
    </lineage>
</organism>
<keyword evidence="3" id="KW-1185">Reference proteome</keyword>
<reference evidence="2" key="1">
    <citation type="submission" date="2023-02" db="EMBL/GenBank/DDBJ databases">
        <title>Colletotrichum kahawae CIFC_Que2 genome sequencing and assembly.</title>
        <authorList>
            <person name="Baroncelli R."/>
        </authorList>
    </citation>
    <scope>NUCLEOTIDE SEQUENCE</scope>
    <source>
        <strain evidence="2">CIFC_Que2</strain>
    </source>
</reference>
<evidence type="ECO:0000313" key="2">
    <source>
        <dbReference type="EMBL" id="KAK2728547.1"/>
    </source>
</evidence>